<dbReference type="SUPFAM" id="SSF52833">
    <property type="entry name" value="Thioredoxin-like"/>
    <property type="match status" value="1"/>
</dbReference>
<keyword evidence="4 6" id="KW-0472">Membrane</keyword>
<dbReference type="PROSITE" id="PS51352">
    <property type="entry name" value="THIOREDOXIN_2"/>
    <property type="match status" value="1"/>
</dbReference>
<feature type="transmembrane region" description="Helical" evidence="6">
    <location>
        <begin position="333"/>
        <end position="352"/>
    </location>
</feature>
<evidence type="ECO:0000313" key="10">
    <source>
        <dbReference type="Proteomes" id="UP000030106"/>
    </source>
</evidence>
<dbReference type="Pfam" id="PF07690">
    <property type="entry name" value="MFS_1"/>
    <property type="match status" value="1"/>
</dbReference>
<keyword evidence="3 6" id="KW-1133">Transmembrane helix</keyword>
<dbReference type="InterPro" id="IPR013766">
    <property type="entry name" value="Thioredoxin_domain"/>
</dbReference>
<evidence type="ECO:0000256" key="2">
    <source>
        <dbReference type="ARBA" id="ARBA00022692"/>
    </source>
</evidence>
<dbReference type="eggNOG" id="KOG0255">
    <property type="taxonomic scope" value="Eukaryota"/>
</dbReference>
<comment type="subcellular location">
    <subcellularLocation>
        <location evidence="1">Membrane</location>
        <topology evidence="1">Multi-pass membrane protein</topology>
    </subcellularLocation>
</comment>
<evidence type="ECO:0000256" key="5">
    <source>
        <dbReference type="ARBA" id="ARBA00023180"/>
    </source>
</evidence>
<dbReference type="InterPro" id="IPR020846">
    <property type="entry name" value="MFS_dom"/>
</dbReference>
<dbReference type="PROSITE" id="PS50850">
    <property type="entry name" value="MFS"/>
    <property type="match status" value="1"/>
</dbReference>
<protein>
    <submittedName>
        <fullName evidence="9">Putative MFS-type transporter</fullName>
    </submittedName>
</protein>
<dbReference type="InterPro" id="IPR036249">
    <property type="entry name" value="Thioredoxin-like_sf"/>
</dbReference>
<dbReference type="OrthoDB" id="9986881at2759"/>
<feature type="transmembrane region" description="Helical" evidence="6">
    <location>
        <begin position="186"/>
        <end position="206"/>
    </location>
</feature>
<feature type="transmembrane region" description="Helical" evidence="6">
    <location>
        <begin position="290"/>
        <end position="313"/>
    </location>
</feature>
<dbReference type="InterPro" id="IPR011701">
    <property type="entry name" value="MFS"/>
</dbReference>
<comment type="caution">
    <text evidence="9">The sequence shown here is derived from an EMBL/GenBank/DDBJ whole genome shotgun (WGS) entry which is preliminary data.</text>
</comment>
<name>A0A0A2W9V4_BEABA</name>
<dbReference type="GO" id="GO:0022857">
    <property type="term" value="F:transmembrane transporter activity"/>
    <property type="evidence" value="ECO:0007669"/>
    <property type="project" value="InterPro"/>
</dbReference>
<reference evidence="9 10" key="1">
    <citation type="submission" date="2012-10" db="EMBL/GenBank/DDBJ databases">
        <title>Genome sequencing and analysis of entomopathogenic fungi Beauveria bassiana D1-5.</title>
        <authorList>
            <person name="Li Q."/>
            <person name="Wang L."/>
            <person name="Zhang Z."/>
            <person name="Wang Q."/>
            <person name="Ren J."/>
            <person name="Wang M."/>
            <person name="Xu W."/>
            <person name="Wang J."/>
            <person name="Lu Y."/>
            <person name="Du Q."/>
            <person name="Sun Z."/>
        </authorList>
    </citation>
    <scope>NUCLEOTIDE SEQUENCE [LARGE SCALE GENOMIC DNA]</scope>
    <source>
        <strain evidence="9 10">D1-5</strain>
    </source>
</reference>
<dbReference type="Pfam" id="PF00085">
    <property type="entry name" value="Thioredoxin"/>
    <property type="match status" value="1"/>
</dbReference>
<dbReference type="GO" id="GO:0005886">
    <property type="term" value="C:plasma membrane"/>
    <property type="evidence" value="ECO:0007669"/>
    <property type="project" value="TreeGrafter"/>
</dbReference>
<proteinExistence type="predicted"/>
<feature type="transmembrane region" description="Helical" evidence="6">
    <location>
        <begin position="404"/>
        <end position="425"/>
    </location>
</feature>
<feature type="transmembrane region" description="Helical" evidence="6">
    <location>
        <begin position="466"/>
        <end position="489"/>
    </location>
</feature>
<dbReference type="AlphaFoldDB" id="A0A0A2W9V4"/>
<dbReference type="InterPro" id="IPR036259">
    <property type="entry name" value="MFS_trans_sf"/>
</dbReference>
<dbReference type="Gene3D" id="3.40.30.10">
    <property type="entry name" value="Glutaredoxin"/>
    <property type="match status" value="1"/>
</dbReference>
<dbReference type="HOGENOM" id="CLU_008455_11_4_1"/>
<sequence length="643" mass="71125">MPQTPVVSALSSVNKHQDLESKPETETRRLEHPLMYNATPSTVLVDFDGSDDPYQPMNWPFQKKVVTTLLYGFTTCWVTFASAVYSAALGRISHEFNVSVEVAASGVSLIVFGFGLGPLIWAPLSEVYGRKWVPYFIAAVFSFGTATAKDIQTVLITRFLTGFFGSAPVTNTGGVMADIWPAEQRGIAIVGYAITIVGGPTLGPIIGGAVTSSSLGWRWTEYLTGIVMMTQVLLDICLLDESFPPVLLAYKARRLRLAGKNFALHAKHEEGGLSIKQLSQKYLVRPLQMLGTPICLLMSIYASFVYGILYANLEAFSIVFHEIRHWGPVVGNLPFIALLVGIFFAAAVNIYNNKYYFEKFKANGNKAVPEARLPPMMVGGFAFTAGLFVFGLTSSPHINYWPSIVGIALTGFGFTTIFQAALNYLVDTFTRFSASAVAANTFLRSMLAGAFPLFIFPMYHNIGVDWGTTVFACFAALLIPVPFLFFVWGKAIRARGIRKLQQEIMAIEEITKYVFVCVSPEPRHLPHGGILRVALVANQVLPLNSPDIFRAALKEHKVVVADFHALWCGDCKMIDPFFKKHAADAKFKDVYFCKIDVDVLQGLSKEYNVRRMPTFILFKDGNRLDDVFEPKPPQLDAFLAKAL</sequence>
<dbReference type="CDD" id="cd17323">
    <property type="entry name" value="MFS_Tpo1_MDR_like"/>
    <property type="match status" value="1"/>
</dbReference>
<feature type="domain" description="Major facilitator superfamily (MFS) profile" evidence="7">
    <location>
        <begin position="60"/>
        <end position="493"/>
    </location>
</feature>
<feature type="transmembrane region" description="Helical" evidence="6">
    <location>
        <begin position="102"/>
        <end position="120"/>
    </location>
</feature>
<feature type="domain" description="Thioredoxin" evidence="8">
    <location>
        <begin position="534"/>
        <end position="643"/>
    </location>
</feature>
<dbReference type="PANTHER" id="PTHR23502:SF59">
    <property type="entry name" value="MULTIDRUG TRANSPORTER, PUTATIVE (AFU_ORTHOLOGUE AFUA_1G10370)-RELATED"/>
    <property type="match status" value="1"/>
</dbReference>
<evidence type="ECO:0000256" key="1">
    <source>
        <dbReference type="ARBA" id="ARBA00004141"/>
    </source>
</evidence>
<accession>A0A0A2W9V4</accession>
<dbReference type="EMBL" id="ANFO01000406">
    <property type="protein sequence ID" value="KGQ09744.1"/>
    <property type="molecule type" value="Genomic_DNA"/>
</dbReference>
<evidence type="ECO:0000256" key="6">
    <source>
        <dbReference type="SAM" id="Phobius"/>
    </source>
</evidence>
<dbReference type="SUPFAM" id="SSF103473">
    <property type="entry name" value="MFS general substrate transporter"/>
    <property type="match status" value="1"/>
</dbReference>
<evidence type="ECO:0000259" key="7">
    <source>
        <dbReference type="PROSITE" id="PS50850"/>
    </source>
</evidence>
<dbReference type="PANTHER" id="PTHR23502">
    <property type="entry name" value="MAJOR FACILITATOR SUPERFAMILY"/>
    <property type="match status" value="1"/>
</dbReference>
<feature type="transmembrane region" description="Helical" evidence="6">
    <location>
        <begin position="132"/>
        <end position="148"/>
    </location>
</feature>
<dbReference type="CDD" id="cd02947">
    <property type="entry name" value="TRX_family"/>
    <property type="match status" value="1"/>
</dbReference>
<feature type="transmembrane region" description="Helical" evidence="6">
    <location>
        <begin position="373"/>
        <end position="392"/>
    </location>
</feature>
<keyword evidence="2 6" id="KW-0812">Transmembrane</keyword>
<dbReference type="Gene3D" id="1.20.1250.20">
    <property type="entry name" value="MFS general substrate transporter like domains"/>
    <property type="match status" value="1"/>
</dbReference>
<evidence type="ECO:0000259" key="8">
    <source>
        <dbReference type="PROSITE" id="PS51352"/>
    </source>
</evidence>
<organism evidence="9 10">
    <name type="scientific">Beauveria bassiana D1-5</name>
    <dbReference type="NCBI Taxonomy" id="1245745"/>
    <lineage>
        <taxon>Eukaryota</taxon>
        <taxon>Fungi</taxon>
        <taxon>Dikarya</taxon>
        <taxon>Ascomycota</taxon>
        <taxon>Pezizomycotina</taxon>
        <taxon>Sordariomycetes</taxon>
        <taxon>Hypocreomycetidae</taxon>
        <taxon>Hypocreales</taxon>
        <taxon>Cordycipitaceae</taxon>
        <taxon>Beauveria</taxon>
    </lineage>
</organism>
<dbReference type="STRING" id="1245745.A0A0A2W9V4"/>
<evidence type="ECO:0000256" key="4">
    <source>
        <dbReference type="ARBA" id="ARBA00023136"/>
    </source>
</evidence>
<gene>
    <name evidence="9" type="ORF">BBAD15_g4920</name>
</gene>
<keyword evidence="5" id="KW-0325">Glycoprotein</keyword>
<dbReference type="FunFam" id="1.20.1250.20:FF:000011">
    <property type="entry name" value="MFS multidrug transporter, putative"/>
    <property type="match status" value="1"/>
</dbReference>
<evidence type="ECO:0000313" key="9">
    <source>
        <dbReference type="EMBL" id="KGQ09744.1"/>
    </source>
</evidence>
<dbReference type="Proteomes" id="UP000030106">
    <property type="component" value="Unassembled WGS sequence"/>
</dbReference>
<feature type="transmembrane region" description="Helical" evidence="6">
    <location>
        <begin position="69"/>
        <end position="90"/>
    </location>
</feature>
<feature type="transmembrane region" description="Helical" evidence="6">
    <location>
        <begin position="437"/>
        <end position="460"/>
    </location>
</feature>
<evidence type="ECO:0000256" key="3">
    <source>
        <dbReference type="ARBA" id="ARBA00022989"/>
    </source>
</evidence>